<dbReference type="Proteomes" id="UP000663882">
    <property type="component" value="Unassembled WGS sequence"/>
</dbReference>
<dbReference type="Proteomes" id="UP000663874">
    <property type="component" value="Unassembled WGS sequence"/>
</dbReference>
<protein>
    <submittedName>
        <fullName evidence="1">Uncharacterized protein</fullName>
    </submittedName>
</protein>
<gene>
    <name evidence="4" type="ORF">FNK824_LOCUS31276</name>
    <name evidence="3" type="ORF">OTI717_LOCUS27239</name>
    <name evidence="1" type="ORF">RFH988_LOCUS4817</name>
    <name evidence="2" type="ORF">SEV965_LOCUS1575</name>
</gene>
<evidence type="ECO:0000313" key="3">
    <source>
        <dbReference type="EMBL" id="CAF3967247.1"/>
    </source>
</evidence>
<dbReference type="EMBL" id="CAJNOU010000031">
    <property type="protein sequence ID" value="CAF0820111.1"/>
    <property type="molecule type" value="Genomic_DNA"/>
</dbReference>
<comment type="caution">
    <text evidence="1">The sequence shown here is derived from an EMBL/GenBank/DDBJ whole genome shotgun (WGS) entry which is preliminary data.</text>
</comment>
<evidence type="ECO:0000313" key="5">
    <source>
        <dbReference type="Proteomes" id="UP000663882"/>
    </source>
</evidence>
<dbReference type="AlphaFoldDB" id="A0A813TS59"/>
<evidence type="ECO:0000313" key="1">
    <source>
        <dbReference type="EMBL" id="CAF0818537.1"/>
    </source>
</evidence>
<reference evidence="1" key="1">
    <citation type="submission" date="2021-02" db="EMBL/GenBank/DDBJ databases">
        <authorList>
            <person name="Nowell W R."/>
        </authorList>
    </citation>
    <scope>NUCLEOTIDE SEQUENCE</scope>
</reference>
<dbReference type="Proteomes" id="UP000663823">
    <property type="component" value="Unassembled WGS sequence"/>
</dbReference>
<dbReference type="EMBL" id="CAJNOO010000130">
    <property type="protein sequence ID" value="CAF0818537.1"/>
    <property type="molecule type" value="Genomic_DNA"/>
</dbReference>
<evidence type="ECO:0000313" key="2">
    <source>
        <dbReference type="EMBL" id="CAF0820111.1"/>
    </source>
</evidence>
<accession>A0A813TS59</accession>
<dbReference type="Proteomes" id="UP000663889">
    <property type="component" value="Unassembled WGS sequence"/>
</dbReference>
<name>A0A813TS59_9BILA</name>
<dbReference type="EMBL" id="CAJOBE010010033">
    <property type="protein sequence ID" value="CAF4098529.1"/>
    <property type="molecule type" value="Genomic_DNA"/>
</dbReference>
<proteinExistence type="predicted"/>
<dbReference type="OrthoDB" id="10573484at2759"/>
<sequence>MIVSFINNSVDLFSTVIKKKGGDSDLLDSLFGLANRLTAKILRSGSDIDGISTFIDSDLYHSYAKVFDISSINVIQILHGLDG</sequence>
<dbReference type="EMBL" id="CAJOAX010006001">
    <property type="protein sequence ID" value="CAF3967247.1"/>
    <property type="molecule type" value="Genomic_DNA"/>
</dbReference>
<organism evidence="1 5">
    <name type="scientific">Rotaria sordida</name>
    <dbReference type="NCBI Taxonomy" id="392033"/>
    <lineage>
        <taxon>Eukaryota</taxon>
        <taxon>Metazoa</taxon>
        <taxon>Spiralia</taxon>
        <taxon>Gnathifera</taxon>
        <taxon>Rotifera</taxon>
        <taxon>Eurotatoria</taxon>
        <taxon>Bdelloidea</taxon>
        <taxon>Philodinida</taxon>
        <taxon>Philodinidae</taxon>
        <taxon>Rotaria</taxon>
    </lineage>
</organism>
<evidence type="ECO:0000313" key="4">
    <source>
        <dbReference type="EMBL" id="CAF4098529.1"/>
    </source>
</evidence>